<name>A0A5N6AD64_9ACTN</name>
<feature type="compositionally biased region" description="Low complexity" evidence="1">
    <location>
        <begin position="11"/>
        <end position="32"/>
    </location>
</feature>
<dbReference type="RefSeq" id="WP_139667716.1">
    <property type="nucleotide sequence ID" value="NZ_VDLY02000007.1"/>
</dbReference>
<reference evidence="2" key="1">
    <citation type="submission" date="2019-10" db="EMBL/GenBank/DDBJ databases">
        <title>Nonomuraea sp. nov., isolated from Phyllanthus amarus.</title>
        <authorList>
            <person name="Klykleung N."/>
            <person name="Tanasupawat S."/>
        </authorList>
    </citation>
    <scope>NUCLEOTIDE SEQUENCE [LARGE SCALE GENOMIC DNA]</scope>
    <source>
        <strain evidence="2">3MP-10</strain>
    </source>
</reference>
<evidence type="ECO:0000313" key="3">
    <source>
        <dbReference type="Proteomes" id="UP000314251"/>
    </source>
</evidence>
<proteinExistence type="predicted"/>
<accession>A0A5N6AD64</accession>
<evidence type="ECO:0000256" key="1">
    <source>
        <dbReference type="SAM" id="MobiDB-lite"/>
    </source>
</evidence>
<comment type="caution">
    <text evidence="2">The sequence shown here is derived from an EMBL/GenBank/DDBJ whole genome shotgun (WGS) entry which is preliminary data.</text>
</comment>
<gene>
    <name evidence="2" type="ORF">FH607_012235</name>
</gene>
<dbReference type="AlphaFoldDB" id="A0A5N6AD64"/>
<sequence length="256" mass="26996">MSADLNPPPESSAQPSEQRSEGPQESEPPEQGADGPGADERPDLHIATSVLGDANCTALATTPTSAGDRAELLGSTDWRGLIAREESATVGRLDLGITLQGGDRALTIESIDIEPLTPGPTAALDGALLCGEPQGDTERLELAADLDVPAPFVHTEDEPERPYFDGHVITLAPAEQMSLAMSLRAEEGLREFELVVAYVLEGERAELRVPPPNGEGFAVTGPAGSYGAGYLNTIVGPRELEPAEMCDWAGWQGECR</sequence>
<dbReference type="EMBL" id="VDLY02000007">
    <property type="protein sequence ID" value="KAB8165710.1"/>
    <property type="molecule type" value="Genomic_DNA"/>
</dbReference>
<evidence type="ECO:0000313" key="2">
    <source>
        <dbReference type="EMBL" id="KAB8165710.1"/>
    </source>
</evidence>
<keyword evidence="3" id="KW-1185">Reference proteome</keyword>
<dbReference type="OrthoDB" id="4122747at2"/>
<protein>
    <submittedName>
        <fullName evidence="2">Uncharacterized protein</fullName>
    </submittedName>
</protein>
<organism evidence="2 3">
    <name type="scientific">Streptomyces mimosae</name>
    <dbReference type="NCBI Taxonomy" id="2586635"/>
    <lineage>
        <taxon>Bacteria</taxon>
        <taxon>Bacillati</taxon>
        <taxon>Actinomycetota</taxon>
        <taxon>Actinomycetes</taxon>
        <taxon>Kitasatosporales</taxon>
        <taxon>Streptomycetaceae</taxon>
        <taxon>Streptomyces</taxon>
    </lineage>
</organism>
<feature type="compositionally biased region" description="Pro residues" evidence="1">
    <location>
        <begin position="1"/>
        <end position="10"/>
    </location>
</feature>
<feature type="region of interest" description="Disordered" evidence="1">
    <location>
        <begin position="1"/>
        <end position="44"/>
    </location>
</feature>
<dbReference type="Proteomes" id="UP000314251">
    <property type="component" value="Unassembled WGS sequence"/>
</dbReference>